<dbReference type="InterPro" id="IPR002816">
    <property type="entry name" value="TraB/PrgY/GumN_fam"/>
</dbReference>
<dbReference type="AlphaFoldDB" id="A0A2N3G3X8"/>
<sequence>MRNCLHAESGNNVRNHGEMDELAGVDFSQWIVMYQSGARSMKALVFFSAALAFVLGNASAQDMAEPISPEPTTTRMETLVVSGNQPGPGMWRVSNGDHDLWILGTLSPLPKRMQWESGKVERLVARSQELLAQPSVTVTADVGFFGRLALIPTALRARNNPDGKPLQEHVSDALYQRWLVLKKRYLGRNKSVEKRRPIMAATTLYEEALDDNALSEKNRVWPVLRKSAKRNKVPITVPMVTIEIANPKATLKEFAKTTLDDEACFAATLERLETDMGNMKARANAWAVGDVPALIALPHPDERSVCGDAVLATAIAEKQGMADLREQLRVRWLQAADAALLKNETTVAVMPINSLLGDDGYLVALGERGYSVVAPE</sequence>
<protein>
    <submittedName>
        <fullName evidence="1">TraB/GumN family protein</fullName>
    </submittedName>
</protein>
<comment type="caution">
    <text evidence="1">The sequence shown here is derived from an EMBL/GenBank/DDBJ whole genome shotgun (WGS) entry which is preliminary data.</text>
</comment>
<reference evidence="1 2" key="1">
    <citation type="journal article" date="2017" name="ISME J.">
        <title>Potential for microbial H2 and metal transformations associated with novel bacteria and archaea in deep terrestrial subsurface sediments.</title>
        <authorList>
            <person name="Hernsdorf A.W."/>
            <person name="Amano Y."/>
            <person name="Miyakawa K."/>
            <person name="Ise K."/>
            <person name="Suzuki Y."/>
            <person name="Anantharaman K."/>
            <person name="Probst A."/>
            <person name="Burstein D."/>
            <person name="Thomas B.C."/>
            <person name="Banfield J.F."/>
        </authorList>
    </citation>
    <scope>NUCLEOTIDE SEQUENCE [LARGE SCALE GENOMIC DNA]</scope>
    <source>
        <strain evidence="1">HGW-Actinobacteria-3</strain>
    </source>
</reference>
<evidence type="ECO:0000313" key="2">
    <source>
        <dbReference type="Proteomes" id="UP000233654"/>
    </source>
</evidence>
<dbReference type="CDD" id="cd14788">
    <property type="entry name" value="GumN"/>
    <property type="match status" value="1"/>
</dbReference>
<dbReference type="EMBL" id="PHEX01000105">
    <property type="protein sequence ID" value="PKQ27421.1"/>
    <property type="molecule type" value="Genomic_DNA"/>
</dbReference>
<dbReference type="Proteomes" id="UP000233654">
    <property type="component" value="Unassembled WGS sequence"/>
</dbReference>
<accession>A0A2N3G3X8</accession>
<evidence type="ECO:0000313" key="1">
    <source>
        <dbReference type="EMBL" id="PKQ27421.1"/>
    </source>
</evidence>
<proteinExistence type="predicted"/>
<dbReference type="Pfam" id="PF01963">
    <property type="entry name" value="TraB_PrgY_gumN"/>
    <property type="match status" value="1"/>
</dbReference>
<organism evidence="1 2">
    <name type="scientific">Candidatus Anoxymicrobium japonicum</name>
    <dbReference type="NCBI Taxonomy" id="2013648"/>
    <lineage>
        <taxon>Bacteria</taxon>
        <taxon>Bacillati</taxon>
        <taxon>Actinomycetota</taxon>
        <taxon>Candidatus Geothermincolia</taxon>
        <taxon>Candidatus Geothermincolales</taxon>
        <taxon>Candidatus Anoxymicrobiaceae</taxon>
        <taxon>Candidatus Anoxymicrobium</taxon>
    </lineage>
</organism>
<gene>
    <name evidence="1" type="ORF">CVT63_08090</name>
</gene>
<name>A0A2N3G3X8_9ACTN</name>